<dbReference type="InterPro" id="IPR032675">
    <property type="entry name" value="LRR_dom_sf"/>
</dbReference>
<dbReference type="Gene3D" id="3.80.10.10">
    <property type="entry name" value="Ribonuclease Inhibitor"/>
    <property type="match status" value="4"/>
</dbReference>
<comment type="caution">
    <text evidence="3">The sequence shown here is derived from an EMBL/GenBank/DDBJ whole genome shotgun (WGS) entry which is preliminary data.</text>
</comment>
<dbReference type="InterPro" id="IPR001611">
    <property type="entry name" value="Leu-rich_rpt"/>
</dbReference>
<dbReference type="SMART" id="SM00365">
    <property type="entry name" value="LRR_SD22"/>
    <property type="match status" value="5"/>
</dbReference>
<dbReference type="InterPro" id="IPR050836">
    <property type="entry name" value="SDS22/Internalin_LRR"/>
</dbReference>
<dbReference type="SUPFAM" id="SSF52058">
    <property type="entry name" value="L domain-like"/>
    <property type="match status" value="2"/>
</dbReference>
<name>A0A432Z1J3_9GAMM</name>
<evidence type="ECO:0000313" key="3">
    <source>
        <dbReference type="EMBL" id="RUO71762.1"/>
    </source>
</evidence>
<gene>
    <name evidence="3" type="ORF">CWI78_04395</name>
</gene>
<accession>A0A432Z1J3</accession>
<dbReference type="AlphaFoldDB" id="A0A432Z1J3"/>
<reference evidence="4" key="1">
    <citation type="journal article" date="2018" name="Front. Microbiol.">
        <title>Genome-Based Analysis Reveals the Taxonomy and Diversity of the Family Idiomarinaceae.</title>
        <authorList>
            <person name="Liu Y."/>
            <person name="Lai Q."/>
            <person name="Shao Z."/>
        </authorList>
    </citation>
    <scope>NUCLEOTIDE SEQUENCE [LARGE SCALE GENOMIC DNA]</scope>
    <source>
        <strain evidence="4">R22</strain>
    </source>
</reference>
<evidence type="ECO:0000256" key="2">
    <source>
        <dbReference type="ARBA" id="ARBA00022737"/>
    </source>
</evidence>
<organism evidence="3 4">
    <name type="scientific">Idiomarina ramblicola</name>
    <dbReference type="NCBI Taxonomy" id="263724"/>
    <lineage>
        <taxon>Bacteria</taxon>
        <taxon>Pseudomonadati</taxon>
        <taxon>Pseudomonadota</taxon>
        <taxon>Gammaproteobacteria</taxon>
        <taxon>Alteromonadales</taxon>
        <taxon>Idiomarinaceae</taxon>
        <taxon>Idiomarina</taxon>
    </lineage>
</organism>
<protein>
    <recommendedName>
        <fullName evidence="5">Bacterial repeat domain-containing protein</fullName>
    </recommendedName>
</protein>
<dbReference type="PANTHER" id="PTHR46652">
    <property type="entry name" value="LEUCINE-RICH REPEAT AND IQ DOMAIN-CONTAINING PROTEIN 1-RELATED"/>
    <property type="match status" value="1"/>
</dbReference>
<keyword evidence="4" id="KW-1185">Reference proteome</keyword>
<sequence>MLRMDRIVVGALAFLKLTTRSLSLVTLLSSSFFVHASNIEYFINNPVSDPNLQACIEERAETYGHEHPEDFEILHCDNVSSLDGLEQFTKIDHLGLGRSDFSDLSPVTALKELSYIELTWNEINDLSSLKANTELRGIDYLGESNPTAESLETISQLPILDQLELQSHSDEPLDVSNIGGISSLRALRLFNLNLVNASSLANLVEMRALELRGSTLDNTGFLNKLEHIEKLDIRDTSLTVNDAVKLSFLTSLYASQVDETSAEVLGTLTNLEQLTIEGVAHQDVSYLENLVHLDHLRLEEWQAPAVNIDVIGHLWKLESLRIEGAGIEDIGFVSDLRYLWQLVLHNNKISSLEPLLKLNRLTQLSARNNEITDVSPLFLLPNSALLELANNPTTGCAIIDDSYIGKTLHREDISFSCFEEHWAEQVTPLADAMPTDPELQQCVSDYADENNIQYAERVDAISCSDTSVKTLEGLEQYKNLIKLELRNTSIKDFSAVSKLHNLQEFDISLSRSEWFEPISNIEFLANKPYLRSVNLTNQWIEDISPIQTSTLLRELKLSEARFSDFSPIWQLKYLENLSIQRQPALSDAEFIGASNLTNLKSLTLAHAKVTTLAPISEAYKLVNLSTDDVPLTYIPPLVNMNSLREIFIHVSDLTNIDFLKGARNLHSVYFGYAPVEDVSGLNGIESLYYLDFPGTKVGQQAKTFFEVMESLPTLRYVDVSEVQFSDYSGFGRFDKLIGLFIEGNDIADISFIEGMSNLRILWAGDNRITDLGPLSEFNLYELRLFNNPFREITALEGMTNLNDLMLHGSNNVMCMNVNAQLSFTYSEIPKECFEELKDTDGDGMPDVFEDIHGLDKNDPTDANADADNDGLNNIEEYLSGTSPTNKDTDGDGIIDGVDHQPTKVNDFVTITTKVSPADAGNITCDDYEPGVGSTVHCEAKVNMGYSVDSWSYACLEGTSQGRLCSLNADKNINLVLHLKDQNLADKVSSGLLILGVIATEQ</sequence>
<dbReference type="EMBL" id="PIQC01000003">
    <property type="protein sequence ID" value="RUO71762.1"/>
    <property type="molecule type" value="Genomic_DNA"/>
</dbReference>
<dbReference type="Proteomes" id="UP000288058">
    <property type="component" value="Unassembled WGS sequence"/>
</dbReference>
<dbReference type="PROSITE" id="PS51450">
    <property type="entry name" value="LRR"/>
    <property type="match status" value="3"/>
</dbReference>
<evidence type="ECO:0000313" key="4">
    <source>
        <dbReference type="Proteomes" id="UP000288058"/>
    </source>
</evidence>
<dbReference type="PANTHER" id="PTHR46652:SF3">
    <property type="entry name" value="LEUCINE-RICH REPEAT-CONTAINING PROTEIN 9"/>
    <property type="match status" value="1"/>
</dbReference>
<proteinExistence type="predicted"/>
<evidence type="ECO:0000256" key="1">
    <source>
        <dbReference type="ARBA" id="ARBA00022614"/>
    </source>
</evidence>
<keyword evidence="1" id="KW-0433">Leucine-rich repeat</keyword>
<evidence type="ECO:0008006" key="5">
    <source>
        <dbReference type="Google" id="ProtNLM"/>
    </source>
</evidence>
<keyword evidence="2" id="KW-0677">Repeat</keyword>